<feature type="coiled-coil region" evidence="11">
    <location>
        <begin position="1959"/>
        <end position="1986"/>
    </location>
</feature>
<evidence type="ECO:0000256" key="12">
    <source>
        <dbReference type="SAM" id="MobiDB-lite"/>
    </source>
</evidence>
<dbReference type="FunFam" id="1.10.418.10:FF:000003">
    <property type="entry name" value="Spectrin beta chain"/>
    <property type="match status" value="1"/>
</dbReference>
<dbReference type="FunFam" id="1.20.58.60:FF:000018">
    <property type="entry name" value="Spectrin beta chain"/>
    <property type="match status" value="1"/>
</dbReference>
<feature type="coiled-coil region" evidence="11">
    <location>
        <begin position="655"/>
        <end position="682"/>
    </location>
</feature>
<evidence type="ECO:0000313" key="15">
    <source>
        <dbReference type="RefSeq" id="XP_032818475.1"/>
    </source>
</evidence>
<gene>
    <name evidence="15" type="primary">LOC116947147</name>
</gene>
<dbReference type="InterPro" id="IPR036872">
    <property type="entry name" value="CH_dom_sf"/>
</dbReference>
<evidence type="ECO:0000256" key="8">
    <source>
        <dbReference type="ARBA" id="ARBA00023212"/>
    </source>
</evidence>
<evidence type="ECO:0000256" key="5">
    <source>
        <dbReference type="ARBA" id="ARBA00022490"/>
    </source>
</evidence>
<keyword evidence="14" id="KW-1185">Reference proteome</keyword>
<dbReference type="FunFam" id="1.20.58.60:FF:000059">
    <property type="entry name" value="Spectrin beta chain"/>
    <property type="match status" value="1"/>
</dbReference>
<dbReference type="FunFam" id="1.20.58.60:FF:000033">
    <property type="entry name" value="Spectrin beta chain"/>
    <property type="match status" value="1"/>
</dbReference>
<dbReference type="PANTHER" id="PTHR11915">
    <property type="entry name" value="SPECTRIN/FILAMIN RELATED CYTOSKELETAL PROTEIN"/>
    <property type="match status" value="1"/>
</dbReference>
<dbReference type="InterPro" id="IPR002017">
    <property type="entry name" value="Spectrin_repeat"/>
</dbReference>
<evidence type="ECO:0000256" key="10">
    <source>
        <dbReference type="PIRNR" id="PIRNR002297"/>
    </source>
</evidence>
<feature type="coiled-coil region" evidence="11">
    <location>
        <begin position="439"/>
        <end position="473"/>
    </location>
</feature>
<dbReference type="PIRSF" id="PIRSF002297">
    <property type="entry name" value="Spectrin_beta_subunit"/>
    <property type="match status" value="1"/>
</dbReference>
<feature type="region of interest" description="Disordered" evidence="12">
    <location>
        <begin position="1424"/>
        <end position="1443"/>
    </location>
</feature>
<evidence type="ECO:0000256" key="7">
    <source>
        <dbReference type="ARBA" id="ARBA00023203"/>
    </source>
</evidence>
<dbReference type="SMART" id="SM00033">
    <property type="entry name" value="CH"/>
    <property type="match status" value="2"/>
</dbReference>
<accession>A0AAJ7TK98</accession>
<dbReference type="CDD" id="cd21246">
    <property type="entry name" value="CH_SPTB-like_rpt1"/>
    <property type="match status" value="1"/>
</dbReference>
<evidence type="ECO:0000256" key="3">
    <source>
        <dbReference type="ARBA" id="ARBA00006826"/>
    </source>
</evidence>
<dbReference type="FunFam" id="1.10.418.10:FF:000004">
    <property type="entry name" value="Spectrin beta chain"/>
    <property type="match status" value="1"/>
</dbReference>
<dbReference type="GO" id="GO:0003779">
    <property type="term" value="F:actin binding"/>
    <property type="evidence" value="ECO:0007669"/>
    <property type="project" value="UniProtKB-KW"/>
</dbReference>
<evidence type="ECO:0000256" key="9">
    <source>
        <dbReference type="ARBA" id="ARBA00054264"/>
    </source>
</evidence>
<dbReference type="FunFam" id="1.20.58.60:FF:000083">
    <property type="entry name" value="Spectrin beta chain"/>
    <property type="match status" value="1"/>
</dbReference>
<dbReference type="GO" id="GO:0016020">
    <property type="term" value="C:membrane"/>
    <property type="evidence" value="ECO:0007669"/>
    <property type="project" value="UniProtKB-ARBA"/>
</dbReference>
<evidence type="ECO:0000313" key="14">
    <source>
        <dbReference type="Proteomes" id="UP001318040"/>
    </source>
</evidence>
<dbReference type="RefSeq" id="XP_032818475.1">
    <property type="nucleotide sequence ID" value="XM_032962584.1"/>
</dbReference>
<dbReference type="Pfam" id="PF00307">
    <property type="entry name" value="CH"/>
    <property type="match status" value="2"/>
</dbReference>
<feature type="coiled-coil region" evidence="11">
    <location>
        <begin position="1788"/>
        <end position="1847"/>
    </location>
</feature>
<reference evidence="15" key="1">
    <citation type="submission" date="2025-08" db="UniProtKB">
        <authorList>
            <consortium name="RefSeq"/>
        </authorList>
    </citation>
    <scope>IDENTIFICATION</scope>
    <source>
        <tissue evidence="15">Sperm</tissue>
    </source>
</reference>
<dbReference type="FunFam" id="1.20.58.60:FF:000011">
    <property type="entry name" value="Spectrin beta chain"/>
    <property type="match status" value="1"/>
</dbReference>
<comment type="subcellular location">
    <subcellularLocation>
        <location evidence="2">Cytoplasm</location>
        <location evidence="2">Cell cortex</location>
    </subcellularLocation>
    <subcellularLocation>
        <location evidence="1">Cytoplasm</location>
        <location evidence="1">Cytoskeleton</location>
    </subcellularLocation>
</comment>
<protein>
    <recommendedName>
        <fullName evidence="10">Spectrin beta chain</fullName>
    </recommendedName>
</protein>
<evidence type="ECO:0000256" key="6">
    <source>
        <dbReference type="ARBA" id="ARBA00022737"/>
    </source>
</evidence>
<dbReference type="FunFam" id="1.20.58.60:FF:000049">
    <property type="entry name" value="Spectrin beta chain"/>
    <property type="match status" value="1"/>
</dbReference>
<dbReference type="SUPFAM" id="SSF47576">
    <property type="entry name" value="Calponin-homology domain, CH-domain"/>
    <property type="match status" value="1"/>
</dbReference>
<evidence type="ECO:0000256" key="1">
    <source>
        <dbReference type="ARBA" id="ARBA00004245"/>
    </source>
</evidence>
<evidence type="ECO:0000256" key="2">
    <source>
        <dbReference type="ARBA" id="ARBA00004544"/>
    </source>
</evidence>
<keyword evidence="4 10" id="KW-0117">Actin capping</keyword>
<keyword evidence="11" id="KW-0175">Coiled coil</keyword>
<dbReference type="GO" id="GO:0005200">
    <property type="term" value="F:structural constituent of cytoskeleton"/>
    <property type="evidence" value="ECO:0007669"/>
    <property type="project" value="UniProtKB-UniRule"/>
</dbReference>
<dbReference type="Proteomes" id="UP001318040">
    <property type="component" value="Chromosome 29"/>
</dbReference>
<dbReference type="FunFam" id="1.20.58.60:FF:000106">
    <property type="entry name" value="Spectrin beta chain"/>
    <property type="match status" value="1"/>
</dbReference>
<dbReference type="Pfam" id="PF00435">
    <property type="entry name" value="Spectrin"/>
    <property type="match status" value="17"/>
</dbReference>
<evidence type="ECO:0000256" key="11">
    <source>
        <dbReference type="SAM" id="Coils"/>
    </source>
</evidence>
<comment type="similarity">
    <text evidence="3 10">Belongs to the spectrin family.</text>
</comment>
<dbReference type="Gene3D" id="1.20.58.60">
    <property type="match status" value="13"/>
</dbReference>
<dbReference type="InterPro" id="IPR001715">
    <property type="entry name" value="CH_dom"/>
</dbReference>
<keyword evidence="6" id="KW-0677">Repeat</keyword>
<dbReference type="GO" id="GO:0051693">
    <property type="term" value="P:actin filament capping"/>
    <property type="evidence" value="ECO:0007669"/>
    <property type="project" value="UniProtKB-UniRule"/>
</dbReference>
<sequence>MSGVTTPPSPGSSLLVMHNFRQMDGRFKQLQDEREEVQKKTFTKWVNSHLSRVSCRIGDLYADLRDGRMLIKLLEVLSGERLPKPTKGKMRIHCLENVEKALQFLKEQRVHLENMGSHDIVDGNHRLTLGLIWTIILRFQIQDISVETEDSREVKSAKDALLLWCQMKTAGYPNVRVHNFTTSWRDGLAFNALIHKHRPDLIDFDALDPADPYGNMQTAFNVAEQKLGLTQLLDAEDIAVEHPDEKSVITYVVTYYHYFSKMKALAVEGKRIGKVLESAMETDQMIEKYDSLASDLLDWIEQTIAILNNRTFANSLTGVQQQLQAFSSYRTVEKPAKFTEKGNLEVLLFTIQSRMRANNQKVFLPGEGKLISEINKAWERLEKAEHERELALREELIRQEKLEQLARRFDRKAAMRESWLTENQCLVLQDNFGSDLAAVEAATKKHEAIETDMAAYEERVHAVLHVAQELQAENYHDVARVAARRDNVLRLWRYLQELLCGRRARLEANVALQRTLHEMLHLLHSMEELKGRLLSQDFGKHLLGVDDLLQKHALLEADAAVLATRVHNVTAAARKFAENSDGYQACDPQVVSARVAMLEGCLDELLRMAAERRAGLLESRRLWKLVGEISEEEAWIREKERILSSDDFGRDLTSIVRLLSKQRALEDELQHREQRVRQAVADGRGMVEERHFAADKIAERAGNLLSLWSELGRAAALRKLRLEQAASLFQFLADADDADAWTMDHFRLVSSGDIGHDEFSTQALAKKHRDIVEEIGNYASAIRGLQEQADALPDEVARCGGVSDRMSNTKQQYGDLLQLAAQRKQQLDDALALFKLFSEADACELWIDEKQKWLDQLEIPEKLEDLEVVQHRFEGLEPEMSAQDSRIRVVNGVAEHLIRDGHPSETAIHAKRDNLNSRWDVFRKHVAQKKEALLSALSIQNYHLECRETNSWIQDKIKLVASTQDLGNDLAGVMALQRKLFGIERDLAAIGGKLQELRGEAGALASRHPEQAPAILGQLEAVDGVWGDLAGTLQRREESLGEARKLQNFLRDVDSFQGWLSGARMAVASEELPSSLPAAETLLVQHGAIKTDADNHQDDYQKIRGVGDDVTRGETDAQHVLLQQRLQALDGGWKDLHRMWDNRRDVLAQAHGYQTFLRDASQADSFLTNQEYVLSHTEKPASLEGAEAAIRKHEDFLSSMEANRDRINGVIASGKNLVLAGNAHADKIQERVDNITDRHAKNQDTARGLQFLLKDNRDLQKFLQDCQELRLWISEKMVTASDASPCGEARGLHSKWLKHQAFMAELASNQEWLHNVKEAGAVLVQQQPGAASLVQEKLGELQALWCQLESCTQHKAEELFDANRTELLAQSCSALDNWLGDVENQLQSDDYGQDLTSVNILLNKQQLLEKQVEVRAKEAEDLSGQAEALQREGKGGPEVAGQRHALERRVHHVAGPLARRRERLLASKEGFQFNRDLEDEMLWIEERMPLATSSDHGNNLQTTQLLIKKNETLQKETEGHRPRMEEVYQRGKALLARGVVPPSGGDRLEGLKATWTRLGQEVDKRRGRLEAALRAHQFYCDAAQAEAWMDEQELHMITQEKAKDEASATAQLARCDQLERAVGDYGDAVRRLGDGARAMVDAAHPDSEQIRSKQSQVERLYRSLQELVQERHVGAGGLCRLFHLQREVEDLQQWISEKEVLAVSPELGQDYEHVTMLQEKFTELARDTEGIGQERVDAFGKAADELLREGHPDSPTVRQWKASLDASWRKLLEKMATRKRGLAGSARIHKLLHDARELQGRVQEKRAQIPEESGRDLNHVASLQRMHSALEHDLLALGAQVQQLREECSLLLSGDIGDKAPEVRRQEEKVVASWTALQEACKAHRLSLAQASERFHFFSLVRDLMLWMETIIRQIKAQDTPRDVSAVELLMNYHQGIKAEVEARDDNFAACIDLGKSLIARNHDAAQEIKEKLEQLNEKRRTMLDMWDNRWDWLQILIEVCQFARDSNVAEAWLVMQEACLSTTELGDSVDAVEKLLKRHEALEKLASTWEERFSLLERPTSLEIREFRRRDEFGSQDSLHSNHGVALHNGAGQSAMASETDARGDLPPYNGFSNSSPLDSPRLGYRSQTYQNYRPKRRGTLEPAKSHGVAQD</sequence>
<feature type="region of interest" description="Disordered" evidence="12">
    <location>
        <begin position="2079"/>
        <end position="2153"/>
    </location>
</feature>
<dbReference type="CDD" id="cd21248">
    <property type="entry name" value="CH_SPTB_like_rpt2"/>
    <property type="match status" value="1"/>
</dbReference>
<dbReference type="GO" id="GO:0005829">
    <property type="term" value="C:cytosol"/>
    <property type="evidence" value="ECO:0007669"/>
    <property type="project" value="UniProtKB-ARBA"/>
</dbReference>
<name>A0AAJ7TK98_PETMA</name>
<dbReference type="CDD" id="cd00176">
    <property type="entry name" value="SPEC"/>
    <property type="match status" value="10"/>
</dbReference>
<dbReference type="Gene3D" id="1.10.418.10">
    <property type="entry name" value="Calponin-like domain"/>
    <property type="match status" value="2"/>
</dbReference>
<dbReference type="PROSITE" id="PS00019">
    <property type="entry name" value="ACTININ_1"/>
    <property type="match status" value="1"/>
</dbReference>
<dbReference type="PROSITE" id="PS00020">
    <property type="entry name" value="ACTININ_2"/>
    <property type="match status" value="1"/>
</dbReference>
<keyword evidence="8 10" id="KW-0206">Cytoskeleton</keyword>
<comment type="function">
    <text evidence="9">Probably plays an important role in neuronal membrane skeleton.</text>
</comment>
<keyword evidence="5 10" id="KW-0963">Cytoplasm</keyword>
<dbReference type="FunFam" id="1.20.58.60:FF:000019">
    <property type="entry name" value="Spectrin beta chain"/>
    <property type="match status" value="1"/>
</dbReference>
<dbReference type="GO" id="GO:0016192">
    <property type="term" value="P:vesicle-mediated transport"/>
    <property type="evidence" value="ECO:0007669"/>
    <property type="project" value="UniProtKB-ARBA"/>
</dbReference>
<organism evidence="14 15">
    <name type="scientific">Petromyzon marinus</name>
    <name type="common">Sea lamprey</name>
    <dbReference type="NCBI Taxonomy" id="7757"/>
    <lineage>
        <taxon>Eukaryota</taxon>
        <taxon>Metazoa</taxon>
        <taxon>Chordata</taxon>
        <taxon>Craniata</taxon>
        <taxon>Vertebrata</taxon>
        <taxon>Cyclostomata</taxon>
        <taxon>Hyperoartia</taxon>
        <taxon>Petromyzontiformes</taxon>
        <taxon>Petromyzontidae</taxon>
        <taxon>Petromyzon</taxon>
    </lineage>
</organism>
<dbReference type="GO" id="GO:0008091">
    <property type="term" value="C:spectrin"/>
    <property type="evidence" value="ECO:0007669"/>
    <property type="project" value="InterPro"/>
</dbReference>
<evidence type="ECO:0000259" key="13">
    <source>
        <dbReference type="PROSITE" id="PS50021"/>
    </source>
</evidence>
<dbReference type="SUPFAM" id="SSF46966">
    <property type="entry name" value="Spectrin repeat"/>
    <property type="match status" value="16"/>
</dbReference>
<evidence type="ECO:0000256" key="4">
    <source>
        <dbReference type="ARBA" id="ARBA00022467"/>
    </source>
</evidence>
<dbReference type="SMART" id="SM00150">
    <property type="entry name" value="SPEC"/>
    <property type="match status" value="17"/>
</dbReference>
<feature type="domain" description="Calponin-homology (CH)" evidence="13">
    <location>
        <begin position="36"/>
        <end position="140"/>
    </location>
</feature>
<dbReference type="InterPro" id="IPR016343">
    <property type="entry name" value="Spectrin_bsu"/>
</dbReference>
<keyword evidence="7 10" id="KW-0009">Actin-binding</keyword>
<feature type="domain" description="Calponin-homology (CH)" evidence="13">
    <location>
        <begin position="155"/>
        <end position="260"/>
    </location>
</feature>
<dbReference type="PROSITE" id="PS50021">
    <property type="entry name" value="CH"/>
    <property type="match status" value="2"/>
</dbReference>
<dbReference type="InterPro" id="IPR018159">
    <property type="entry name" value="Spectrin/alpha-actinin"/>
</dbReference>
<dbReference type="InterPro" id="IPR001589">
    <property type="entry name" value="Actinin_actin-bd_CS"/>
</dbReference>
<proteinExistence type="inferred from homology"/>